<dbReference type="SUPFAM" id="SSF52210">
    <property type="entry name" value="Succinyl-CoA synthetase domains"/>
    <property type="match status" value="1"/>
</dbReference>
<dbReference type="Pfam" id="PF08442">
    <property type="entry name" value="ATP-grasp_2"/>
    <property type="match status" value="1"/>
</dbReference>
<dbReference type="GO" id="GO:0006104">
    <property type="term" value="P:succinyl-CoA metabolic process"/>
    <property type="evidence" value="ECO:0007669"/>
    <property type="project" value="TreeGrafter"/>
</dbReference>
<dbReference type="SUPFAM" id="SSF56059">
    <property type="entry name" value="Glutathione synthetase ATP-binding domain-like"/>
    <property type="match status" value="1"/>
</dbReference>
<feature type="domain" description="ATP-grasp" evidence="9">
    <location>
        <begin position="9"/>
        <end position="243"/>
    </location>
</feature>
<feature type="binding site" evidence="7">
    <location>
        <position position="45"/>
    </location>
    <ligand>
        <name>ATP</name>
        <dbReference type="ChEBI" id="CHEBI:30616"/>
    </ligand>
</feature>
<dbReference type="NCBIfam" id="NF001913">
    <property type="entry name" value="PRK00696.1"/>
    <property type="match status" value="1"/>
</dbReference>
<dbReference type="InterPro" id="IPR005809">
    <property type="entry name" value="Succ_CoA_ligase-like_bsu"/>
</dbReference>
<dbReference type="GO" id="GO:0006099">
    <property type="term" value="P:tricarboxylic acid cycle"/>
    <property type="evidence" value="ECO:0007669"/>
    <property type="project" value="UniProtKB-UniRule"/>
</dbReference>
<feature type="binding site" evidence="7">
    <location>
        <position position="256"/>
    </location>
    <ligand>
        <name>substrate</name>
        <note>ligand shared with subunit alpha</note>
    </ligand>
</feature>
<dbReference type="GO" id="GO:0042709">
    <property type="term" value="C:succinate-CoA ligase complex"/>
    <property type="evidence" value="ECO:0007669"/>
    <property type="project" value="TreeGrafter"/>
</dbReference>
<dbReference type="InterPro" id="IPR005811">
    <property type="entry name" value="SUCC_ACL_C"/>
</dbReference>
<organism evidence="10">
    <name type="scientific">candidate division WOR-3 bacterium</name>
    <dbReference type="NCBI Taxonomy" id="2052148"/>
    <lineage>
        <taxon>Bacteria</taxon>
        <taxon>Bacteria division WOR-3</taxon>
    </lineage>
</organism>
<comment type="catalytic activity">
    <reaction evidence="7">
        <text>succinate + ATP + CoA = succinyl-CoA + ADP + phosphate</text>
        <dbReference type="Rhea" id="RHEA:17661"/>
        <dbReference type="ChEBI" id="CHEBI:30031"/>
        <dbReference type="ChEBI" id="CHEBI:30616"/>
        <dbReference type="ChEBI" id="CHEBI:43474"/>
        <dbReference type="ChEBI" id="CHEBI:57287"/>
        <dbReference type="ChEBI" id="CHEBI:57292"/>
        <dbReference type="ChEBI" id="CHEBI:456216"/>
        <dbReference type="EC" id="6.2.1.5"/>
    </reaction>
</comment>
<dbReference type="EMBL" id="DSOL01000189">
    <property type="protein sequence ID" value="HEN28305.1"/>
    <property type="molecule type" value="Genomic_DNA"/>
</dbReference>
<dbReference type="Gene3D" id="3.30.1490.20">
    <property type="entry name" value="ATP-grasp fold, A domain"/>
    <property type="match status" value="1"/>
</dbReference>
<dbReference type="GO" id="GO:0005524">
    <property type="term" value="F:ATP binding"/>
    <property type="evidence" value="ECO:0007669"/>
    <property type="project" value="UniProtKB-UniRule"/>
</dbReference>
<protein>
    <recommendedName>
        <fullName evidence="7">Succinate--CoA ligase [ADP-forming] subunit beta</fullName>
        <ecNumber evidence="7">6.2.1.5</ecNumber>
    </recommendedName>
    <alternativeName>
        <fullName evidence="7">Succinyl-CoA synthetase subunit beta</fullName>
        <shortName evidence="7">SCS-beta</shortName>
    </alternativeName>
</protein>
<keyword evidence="5 7" id="KW-0547">Nucleotide-binding</keyword>
<proteinExistence type="inferred from homology"/>
<dbReference type="NCBIfam" id="TIGR01016">
    <property type="entry name" value="sucCoAbeta"/>
    <property type="match status" value="1"/>
</dbReference>
<feature type="binding site" evidence="7">
    <location>
        <position position="94"/>
    </location>
    <ligand>
        <name>ATP</name>
        <dbReference type="ChEBI" id="CHEBI:30616"/>
    </ligand>
</feature>
<dbReference type="AlphaFoldDB" id="A0A7C2K597"/>
<dbReference type="PANTHER" id="PTHR11815:SF10">
    <property type="entry name" value="SUCCINATE--COA LIGASE [GDP-FORMING] SUBUNIT BETA, MITOCHONDRIAL"/>
    <property type="match status" value="1"/>
</dbReference>
<dbReference type="UniPathway" id="UPA00223">
    <property type="reaction ID" value="UER00999"/>
</dbReference>
<name>A0A7C2K597_UNCW3</name>
<dbReference type="FunFam" id="3.40.50.261:FF:000001">
    <property type="entry name" value="Succinate--CoA ligase [ADP-forming] subunit beta"/>
    <property type="match status" value="1"/>
</dbReference>
<keyword evidence="6 7" id="KW-0460">Magnesium</keyword>
<feature type="binding site" evidence="7">
    <location>
        <position position="205"/>
    </location>
    <ligand>
        <name>Mg(2+)</name>
        <dbReference type="ChEBI" id="CHEBI:18420"/>
    </ligand>
</feature>
<feature type="binding site" evidence="7">
    <location>
        <begin position="52"/>
        <end position="54"/>
    </location>
    <ligand>
        <name>ATP</name>
        <dbReference type="ChEBI" id="CHEBI:30616"/>
    </ligand>
</feature>
<dbReference type="Pfam" id="PF00549">
    <property type="entry name" value="Ligase_CoA"/>
    <property type="match status" value="1"/>
</dbReference>
<evidence type="ECO:0000256" key="3">
    <source>
        <dbReference type="ARBA" id="ARBA00022598"/>
    </source>
</evidence>
<keyword evidence="4 7" id="KW-0479">Metal-binding</keyword>
<evidence type="ECO:0000313" key="10">
    <source>
        <dbReference type="EMBL" id="HEN28305.1"/>
    </source>
</evidence>
<comment type="caution">
    <text evidence="10">The sequence shown here is derived from an EMBL/GenBank/DDBJ whole genome shotgun (WGS) entry which is preliminary data.</text>
</comment>
<comment type="cofactor">
    <cofactor evidence="7">
        <name>Mg(2+)</name>
        <dbReference type="ChEBI" id="CHEBI:18420"/>
    </cofactor>
    <text evidence="7">Binds 1 Mg(2+) ion per subunit.</text>
</comment>
<comment type="pathway">
    <text evidence="7">Carbohydrate metabolism; tricarboxylic acid cycle; succinate from succinyl-CoA (ligase route): step 1/1.</text>
</comment>
<evidence type="ECO:0000256" key="4">
    <source>
        <dbReference type="ARBA" id="ARBA00022723"/>
    </source>
</evidence>
<gene>
    <name evidence="7" type="primary">sucC</name>
    <name evidence="10" type="ORF">ENQ77_06625</name>
</gene>
<keyword evidence="3 7" id="KW-0436">Ligase</keyword>
<dbReference type="GO" id="GO:0004775">
    <property type="term" value="F:succinate-CoA ligase (ADP-forming) activity"/>
    <property type="evidence" value="ECO:0007669"/>
    <property type="project" value="UniProtKB-UniRule"/>
</dbReference>
<dbReference type="HAMAP" id="MF_00558">
    <property type="entry name" value="Succ_CoA_beta"/>
    <property type="match status" value="1"/>
</dbReference>
<evidence type="ECO:0000256" key="8">
    <source>
        <dbReference type="PROSITE-ProRule" id="PRU00409"/>
    </source>
</evidence>
<comment type="subunit">
    <text evidence="7">Heterotetramer of two alpha and two beta subunits.</text>
</comment>
<comment type="similarity">
    <text evidence="1 7">Belongs to the succinate/malate CoA ligase beta subunit family.</text>
</comment>
<evidence type="ECO:0000256" key="7">
    <source>
        <dbReference type="HAMAP-Rule" id="MF_00558"/>
    </source>
</evidence>
<reference evidence="10" key="1">
    <citation type="journal article" date="2020" name="mSystems">
        <title>Genome- and Community-Level Interaction Insights into Carbon Utilization and Element Cycling Functions of Hydrothermarchaeota in Hydrothermal Sediment.</title>
        <authorList>
            <person name="Zhou Z."/>
            <person name="Liu Y."/>
            <person name="Xu W."/>
            <person name="Pan J."/>
            <person name="Luo Z.H."/>
            <person name="Li M."/>
        </authorList>
    </citation>
    <scope>NUCLEOTIDE SEQUENCE [LARGE SCALE GENOMIC DNA]</scope>
    <source>
        <strain evidence="10">SpSt-34</strain>
    </source>
</reference>
<dbReference type="InterPro" id="IPR013650">
    <property type="entry name" value="ATP-grasp_succ-CoA_synth-type"/>
</dbReference>
<evidence type="ECO:0000256" key="5">
    <source>
        <dbReference type="ARBA" id="ARBA00022741"/>
    </source>
</evidence>
<dbReference type="Gene3D" id="3.40.50.261">
    <property type="entry name" value="Succinyl-CoA synthetase domains"/>
    <property type="match status" value="1"/>
</dbReference>
<dbReference type="InterPro" id="IPR011761">
    <property type="entry name" value="ATP-grasp"/>
</dbReference>
<keyword evidence="7 8" id="KW-0067">ATP-binding</keyword>
<evidence type="ECO:0000256" key="2">
    <source>
        <dbReference type="ARBA" id="ARBA00022532"/>
    </source>
</evidence>
<dbReference type="PIRSF" id="PIRSF001554">
    <property type="entry name" value="SucCS_beta"/>
    <property type="match status" value="1"/>
</dbReference>
<sequence length="379" mass="41427">MKLLEYASKEVLSKYGVPVKKNKLCKSLDEVKAVLDEFGFPVVIKAQVPVGGRGKAGGIKVANNKEEAIHIASQILNMEIKGLLVKKVLVEEAARIKEELYLGIVLDRGSKRNVVMVSKEGGVEIEEVARTNPEAIVKLPLHPYLGLQDYEAKYLAFKLSDNPDVAKRIQSFIKSLYRLYVETDAQLAEINPLVIEEDGNVIALDAKIIIDDNALYRHPELEALRDMDYENPEELEAKAKGLSFVKLDGNIGCCVNGAGLAMATMDVIKLYGGEPANFLDVGGSSSPEKIKNAMELILRDKRVKAIFINIFGGITRCDDVATGLVQAYKELNITLPIVIRLTGTNEDKAKEILNKSGLPLYGVSGMAEGAKLVSELASK</sequence>
<feature type="binding site" evidence="7">
    <location>
        <position position="99"/>
    </location>
    <ligand>
        <name>ATP</name>
        <dbReference type="ChEBI" id="CHEBI:30616"/>
    </ligand>
</feature>
<dbReference type="EC" id="6.2.1.5" evidence="7"/>
<dbReference type="InterPro" id="IPR013815">
    <property type="entry name" value="ATP_grasp_subdomain_1"/>
</dbReference>
<feature type="binding site" evidence="7">
    <location>
        <begin position="313"/>
        <end position="315"/>
    </location>
    <ligand>
        <name>substrate</name>
        <note>ligand shared with subunit alpha</note>
    </ligand>
</feature>
<dbReference type="GO" id="GO:0005829">
    <property type="term" value="C:cytosol"/>
    <property type="evidence" value="ECO:0007669"/>
    <property type="project" value="TreeGrafter"/>
</dbReference>
<dbReference type="PANTHER" id="PTHR11815">
    <property type="entry name" value="SUCCINYL-COA SYNTHETASE BETA CHAIN"/>
    <property type="match status" value="1"/>
</dbReference>
<evidence type="ECO:0000256" key="6">
    <source>
        <dbReference type="ARBA" id="ARBA00022842"/>
    </source>
</evidence>
<keyword evidence="2 7" id="KW-0816">Tricarboxylic acid cycle</keyword>
<comment type="catalytic activity">
    <reaction evidence="7">
        <text>GTP + succinate + CoA = succinyl-CoA + GDP + phosphate</text>
        <dbReference type="Rhea" id="RHEA:22120"/>
        <dbReference type="ChEBI" id="CHEBI:30031"/>
        <dbReference type="ChEBI" id="CHEBI:37565"/>
        <dbReference type="ChEBI" id="CHEBI:43474"/>
        <dbReference type="ChEBI" id="CHEBI:57287"/>
        <dbReference type="ChEBI" id="CHEBI:57292"/>
        <dbReference type="ChEBI" id="CHEBI:58189"/>
    </reaction>
</comment>
<evidence type="ECO:0000259" key="9">
    <source>
        <dbReference type="PROSITE" id="PS50975"/>
    </source>
</evidence>
<comment type="function">
    <text evidence="7">Succinyl-CoA synthetase functions in the citric acid cycle (TCA), coupling the hydrolysis of succinyl-CoA to the synthesis of either ATP or GTP and thus represents the only step of substrate-level phosphorylation in the TCA. The beta subunit provides nucleotide specificity of the enzyme and binds the substrate succinate, while the binding sites for coenzyme A and phosphate are found in the alpha subunit.</text>
</comment>
<dbReference type="FunFam" id="3.30.470.20:FF:000002">
    <property type="entry name" value="Succinate--CoA ligase [ADP-forming] subunit beta"/>
    <property type="match status" value="1"/>
</dbReference>
<accession>A0A7C2K597</accession>
<evidence type="ECO:0000256" key="1">
    <source>
        <dbReference type="ARBA" id="ARBA00009182"/>
    </source>
</evidence>
<feature type="binding site" evidence="7">
    <location>
        <position position="191"/>
    </location>
    <ligand>
        <name>Mg(2+)</name>
        <dbReference type="ChEBI" id="CHEBI:18420"/>
    </ligand>
</feature>
<dbReference type="InterPro" id="IPR016102">
    <property type="entry name" value="Succinyl-CoA_synth-like"/>
</dbReference>
<dbReference type="PROSITE" id="PS50975">
    <property type="entry name" value="ATP_GRASP"/>
    <property type="match status" value="1"/>
</dbReference>
<dbReference type="Gene3D" id="3.30.470.20">
    <property type="entry name" value="ATP-grasp fold, B domain"/>
    <property type="match status" value="1"/>
</dbReference>
<feature type="binding site" evidence="7">
    <location>
        <position position="91"/>
    </location>
    <ligand>
        <name>ATP</name>
        <dbReference type="ChEBI" id="CHEBI:30616"/>
    </ligand>
</feature>
<dbReference type="GO" id="GO:0000287">
    <property type="term" value="F:magnesium ion binding"/>
    <property type="evidence" value="ECO:0007669"/>
    <property type="project" value="UniProtKB-UniRule"/>
</dbReference>